<evidence type="ECO:0000313" key="2">
    <source>
        <dbReference type="Proteomes" id="UP001273505"/>
    </source>
</evidence>
<reference evidence="1 2" key="1">
    <citation type="submission" date="2023-11" db="EMBL/GenBank/DDBJ databases">
        <title>Gilvimarinus fulvus sp. nov., isolated from the surface of Kelp.</title>
        <authorList>
            <person name="Sun Y.Y."/>
            <person name="Gong Y."/>
            <person name="Du Z.J."/>
        </authorList>
    </citation>
    <scope>NUCLEOTIDE SEQUENCE [LARGE SCALE GENOMIC DNA]</scope>
    <source>
        <strain evidence="1 2">SDUM040013</strain>
    </source>
</reference>
<name>A0ABU4RUP8_9GAMM</name>
<proteinExistence type="predicted"/>
<protein>
    <recommendedName>
        <fullName evidence="3">Ankyrin</fullName>
    </recommendedName>
</protein>
<dbReference type="RefSeq" id="WP_302724681.1">
    <property type="nucleotide sequence ID" value="NZ_JAULRU010000823.1"/>
</dbReference>
<comment type="caution">
    <text evidence="1">The sequence shown here is derived from an EMBL/GenBank/DDBJ whole genome shotgun (WGS) entry which is preliminary data.</text>
</comment>
<gene>
    <name evidence="1" type="ORF">SCD92_04465</name>
</gene>
<dbReference type="EMBL" id="JAXAFO010000005">
    <property type="protein sequence ID" value="MDX6848600.1"/>
    <property type="molecule type" value="Genomic_DNA"/>
</dbReference>
<sequence>MRSINKFSALKTAIANGDKTSVKDLLAQEPIVELEKSYLVDLAELNGNEEIIELLKDAPIKR</sequence>
<keyword evidence="2" id="KW-1185">Reference proteome</keyword>
<evidence type="ECO:0000313" key="1">
    <source>
        <dbReference type="EMBL" id="MDX6848600.1"/>
    </source>
</evidence>
<organism evidence="1 2">
    <name type="scientific">Gilvimarinus gilvus</name>
    <dbReference type="NCBI Taxonomy" id="3058038"/>
    <lineage>
        <taxon>Bacteria</taxon>
        <taxon>Pseudomonadati</taxon>
        <taxon>Pseudomonadota</taxon>
        <taxon>Gammaproteobacteria</taxon>
        <taxon>Cellvibrionales</taxon>
        <taxon>Cellvibrionaceae</taxon>
        <taxon>Gilvimarinus</taxon>
    </lineage>
</organism>
<evidence type="ECO:0008006" key="3">
    <source>
        <dbReference type="Google" id="ProtNLM"/>
    </source>
</evidence>
<dbReference type="Proteomes" id="UP001273505">
    <property type="component" value="Unassembled WGS sequence"/>
</dbReference>
<accession>A0ABU4RUP8</accession>